<keyword evidence="3 7" id="KW-0812">Transmembrane</keyword>
<evidence type="ECO:0000256" key="2">
    <source>
        <dbReference type="ARBA" id="ARBA00009853"/>
    </source>
</evidence>
<gene>
    <name evidence="9" type="ORF">SAMN05444336_10392</name>
</gene>
<evidence type="ECO:0000256" key="7">
    <source>
        <dbReference type="SAM" id="Phobius"/>
    </source>
</evidence>
<reference evidence="9 10" key="1">
    <citation type="submission" date="2016-10" db="EMBL/GenBank/DDBJ databases">
        <authorList>
            <person name="de Groot N.N."/>
        </authorList>
    </citation>
    <scope>NUCLEOTIDE SEQUENCE [LARGE SCALE GENOMIC DNA]</scope>
    <source>
        <strain evidence="9 10">DSM 17890</strain>
    </source>
</reference>
<feature type="transmembrane region" description="Helical" evidence="7">
    <location>
        <begin position="91"/>
        <end position="111"/>
    </location>
</feature>
<proteinExistence type="inferred from homology"/>
<comment type="similarity">
    <text evidence="2">Belongs to the drug/metabolite transporter (DMT) superfamily. 10 TMS drug/metabolite exporter (DME) (TC 2.A.7.3) family.</text>
</comment>
<sequence>MSRVPADPASAAAAAEKPSTAPYRGPDDVRAGVFWMVTTTLLFVCVTGIVRHVGSSLPAAETAFLRYLFGLVLILPFMGGLRKNRPDRRTWWVFGARGVLHGLGVVLWFYAMARIPIAEVTALGYITPIFVTIGAAVFLRETLRLRRVAAVGVGLLGAMIIIRPGFQEINSGQLAQLAAAPLFAGSYLMAKRLTSNQDSAVIVGLLSGFVTITLFPLALAQWQTPSLEQLAWLALTAVFATGGHYTMTRAIQAAPITVTQPVQFLQLVWATALGIIVFGEALDPYVIVGGGIVVAAATFISHREAMAARQTTPPAAATKL</sequence>
<dbReference type="GO" id="GO:0016020">
    <property type="term" value="C:membrane"/>
    <property type="evidence" value="ECO:0007669"/>
    <property type="project" value="UniProtKB-SubCell"/>
</dbReference>
<dbReference type="Gene3D" id="1.10.3730.20">
    <property type="match status" value="2"/>
</dbReference>
<organism evidence="9 10">
    <name type="scientific">Albimonas donghaensis</name>
    <dbReference type="NCBI Taxonomy" id="356660"/>
    <lineage>
        <taxon>Bacteria</taxon>
        <taxon>Pseudomonadati</taxon>
        <taxon>Pseudomonadota</taxon>
        <taxon>Alphaproteobacteria</taxon>
        <taxon>Rhodobacterales</taxon>
        <taxon>Paracoccaceae</taxon>
        <taxon>Albimonas</taxon>
    </lineage>
</organism>
<feature type="transmembrane region" description="Helical" evidence="7">
    <location>
        <begin position="117"/>
        <end position="139"/>
    </location>
</feature>
<feature type="transmembrane region" description="Helical" evidence="7">
    <location>
        <begin position="284"/>
        <end position="301"/>
    </location>
</feature>
<dbReference type="Pfam" id="PF00892">
    <property type="entry name" value="EamA"/>
    <property type="match status" value="2"/>
</dbReference>
<accession>A0A1H2YDK3</accession>
<dbReference type="AlphaFoldDB" id="A0A1H2YDK3"/>
<feature type="transmembrane region" description="Helical" evidence="7">
    <location>
        <begin position="258"/>
        <end position="278"/>
    </location>
</feature>
<feature type="domain" description="EamA" evidence="8">
    <location>
        <begin position="171"/>
        <end position="301"/>
    </location>
</feature>
<protein>
    <submittedName>
        <fullName evidence="9">Permease of the drug/metabolite transporter (DMT) superfamily</fullName>
    </submittedName>
</protein>
<name>A0A1H2YDK3_9RHOB</name>
<dbReference type="PANTHER" id="PTHR22911">
    <property type="entry name" value="ACYL-MALONYL CONDENSING ENZYME-RELATED"/>
    <property type="match status" value="1"/>
</dbReference>
<feature type="domain" description="EamA" evidence="8">
    <location>
        <begin position="31"/>
        <end position="162"/>
    </location>
</feature>
<evidence type="ECO:0000259" key="8">
    <source>
        <dbReference type="Pfam" id="PF00892"/>
    </source>
</evidence>
<dbReference type="OrthoDB" id="7374604at2"/>
<evidence type="ECO:0000256" key="3">
    <source>
        <dbReference type="ARBA" id="ARBA00022692"/>
    </source>
</evidence>
<dbReference type="RefSeq" id="WP_092681242.1">
    <property type="nucleotide sequence ID" value="NZ_FNMZ01000003.1"/>
</dbReference>
<evidence type="ECO:0000313" key="9">
    <source>
        <dbReference type="EMBL" id="SDX03247.1"/>
    </source>
</evidence>
<feature type="region of interest" description="Disordered" evidence="6">
    <location>
        <begin position="1"/>
        <end position="21"/>
    </location>
</feature>
<comment type="subcellular location">
    <subcellularLocation>
        <location evidence="1">Membrane</location>
        <topology evidence="1">Multi-pass membrane protein</topology>
    </subcellularLocation>
</comment>
<keyword evidence="5 7" id="KW-0472">Membrane</keyword>
<dbReference type="SUPFAM" id="SSF103481">
    <property type="entry name" value="Multidrug resistance efflux transporter EmrE"/>
    <property type="match status" value="2"/>
</dbReference>
<keyword evidence="10" id="KW-1185">Reference proteome</keyword>
<dbReference type="STRING" id="356660.SAMN05444336_10392"/>
<evidence type="ECO:0000256" key="4">
    <source>
        <dbReference type="ARBA" id="ARBA00022989"/>
    </source>
</evidence>
<evidence type="ECO:0000313" key="10">
    <source>
        <dbReference type="Proteomes" id="UP000199118"/>
    </source>
</evidence>
<dbReference type="PANTHER" id="PTHR22911:SF6">
    <property type="entry name" value="SOLUTE CARRIER FAMILY 35 MEMBER G1"/>
    <property type="match status" value="1"/>
</dbReference>
<evidence type="ECO:0000256" key="5">
    <source>
        <dbReference type="ARBA" id="ARBA00023136"/>
    </source>
</evidence>
<feature type="transmembrane region" description="Helical" evidence="7">
    <location>
        <begin position="202"/>
        <end position="223"/>
    </location>
</feature>
<dbReference type="InterPro" id="IPR000620">
    <property type="entry name" value="EamA_dom"/>
</dbReference>
<feature type="transmembrane region" description="Helical" evidence="7">
    <location>
        <begin position="63"/>
        <end position="79"/>
    </location>
</feature>
<feature type="transmembrane region" description="Helical" evidence="7">
    <location>
        <begin position="33"/>
        <end position="51"/>
    </location>
</feature>
<evidence type="ECO:0000256" key="1">
    <source>
        <dbReference type="ARBA" id="ARBA00004141"/>
    </source>
</evidence>
<feature type="transmembrane region" description="Helical" evidence="7">
    <location>
        <begin position="229"/>
        <end position="246"/>
    </location>
</feature>
<evidence type="ECO:0000256" key="6">
    <source>
        <dbReference type="SAM" id="MobiDB-lite"/>
    </source>
</evidence>
<keyword evidence="4 7" id="KW-1133">Transmembrane helix</keyword>
<dbReference type="InterPro" id="IPR037185">
    <property type="entry name" value="EmrE-like"/>
</dbReference>
<dbReference type="EMBL" id="FNMZ01000003">
    <property type="protein sequence ID" value="SDX03247.1"/>
    <property type="molecule type" value="Genomic_DNA"/>
</dbReference>
<dbReference type="Proteomes" id="UP000199118">
    <property type="component" value="Unassembled WGS sequence"/>
</dbReference>